<proteinExistence type="predicted"/>
<gene>
    <name evidence="2" type="ORF">PVL29_010753</name>
</gene>
<comment type="caution">
    <text evidence="2">The sequence shown here is derived from an EMBL/GenBank/DDBJ whole genome shotgun (WGS) entry which is preliminary data.</text>
</comment>
<reference evidence="2 3" key="1">
    <citation type="journal article" date="2023" name="BMC Biotechnol.">
        <title>Vitis rotundifolia cv Carlos genome sequencing.</title>
        <authorList>
            <person name="Huff M."/>
            <person name="Hulse-Kemp A."/>
            <person name="Scheffler B."/>
            <person name="Youngblood R."/>
            <person name="Simpson S."/>
            <person name="Babiker E."/>
            <person name="Staton M."/>
        </authorList>
    </citation>
    <scope>NUCLEOTIDE SEQUENCE [LARGE SCALE GENOMIC DNA]</scope>
    <source>
        <tissue evidence="2">Leaf</tissue>
    </source>
</reference>
<dbReference type="Proteomes" id="UP001168098">
    <property type="component" value="Unassembled WGS sequence"/>
</dbReference>
<name>A0AA39DSJ8_VITRO</name>
<evidence type="ECO:0000313" key="3">
    <source>
        <dbReference type="Proteomes" id="UP001168098"/>
    </source>
</evidence>
<evidence type="ECO:0000313" key="2">
    <source>
        <dbReference type="EMBL" id="KAJ9695438.1"/>
    </source>
</evidence>
<accession>A0AA39DSJ8</accession>
<evidence type="ECO:0000256" key="1">
    <source>
        <dbReference type="SAM" id="MobiDB-lite"/>
    </source>
</evidence>
<protein>
    <submittedName>
        <fullName evidence="2">Uncharacterized protein</fullName>
    </submittedName>
</protein>
<feature type="region of interest" description="Disordered" evidence="1">
    <location>
        <begin position="1"/>
        <end position="33"/>
    </location>
</feature>
<dbReference type="AlphaFoldDB" id="A0AA39DSJ8"/>
<keyword evidence="3" id="KW-1185">Reference proteome</keyword>
<organism evidence="2 3">
    <name type="scientific">Vitis rotundifolia</name>
    <name type="common">Muscadine grape</name>
    <dbReference type="NCBI Taxonomy" id="103349"/>
    <lineage>
        <taxon>Eukaryota</taxon>
        <taxon>Viridiplantae</taxon>
        <taxon>Streptophyta</taxon>
        <taxon>Embryophyta</taxon>
        <taxon>Tracheophyta</taxon>
        <taxon>Spermatophyta</taxon>
        <taxon>Magnoliopsida</taxon>
        <taxon>eudicotyledons</taxon>
        <taxon>Gunneridae</taxon>
        <taxon>Pentapetalae</taxon>
        <taxon>rosids</taxon>
        <taxon>Vitales</taxon>
        <taxon>Vitaceae</taxon>
        <taxon>Viteae</taxon>
        <taxon>Vitis</taxon>
    </lineage>
</organism>
<feature type="compositionally biased region" description="Basic and acidic residues" evidence="1">
    <location>
        <begin position="1"/>
        <end position="11"/>
    </location>
</feature>
<sequence length="112" mass="13147">MEEWETRRNVAAEEGDQPSRKSGQTGPGPGAENWLLSVEDAEERTHQSQTQWGKIAKVPQMLRRIQDFEKFYEAMLLCARRFLDESHQFITLFYSKIESNIELLRIRQTSMI</sequence>
<dbReference type="EMBL" id="JARBHA010000008">
    <property type="protein sequence ID" value="KAJ9695438.1"/>
    <property type="molecule type" value="Genomic_DNA"/>
</dbReference>